<dbReference type="SUPFAM" id="SSF52821">
    <property type="entry name" value="Rhodanese/Cell cycle control phosphatase"/>
    <property type="match status" value="2"/>
</dbReference>
<evidence type="ECO:0000259" key="2">
    <source>
        <dbReference type="PROSITE" id="PS50206"/>
    </source>
</evidence>
<dbReference type="SMART" id="SM00849">
    <property type="entry name" value="Lactamase_B"/>
    <property type="match status" value="1"/>
</dbReference>
<sequence length="462" mass="51126">MFFHRRTIPGLAIHSYLIGNESSGECAVIDPVRDVEEYLQLTKENGLEICYILETHVHADFVSGSKELKKASKGKAQIYCSGLGGEAWTPSYADCVVKDGDEIAMGNLVLKAIHTPGHTPEHISWLLSEDGEEIKLFTGDLLFVGAVGRPDLLGKEEMDRLSHQLYDSVFKKLSQFSDFVEVRPAHGAGSLCGKALGSAPYSSMGIERSHNLYLKEKPENEWINALLDEMPLAPHYFTRMKKVNIKGAEFVEKVTKDLKPLTVKEVKEKSAEGAMFLDLRSKEAFSSAHIPGSINIPISPQVSTWAGWVLPYPTPVVLILEEDEHLEPAVTQLLRIGYDCILGFLKGGIREWETSGSKLSELNILSVQDLIKNLGDTFVVDIRTKSEWDRGHIQSAHFIEGGQIAERINEIPKDRQVAVICGSGFRASIIASLLKRSGYDKISNVFGGMQAWIQEGYPVSGQ</sequence>
<proteinExistence type="predicted"/>
<dbReference type="HOGENOM" id="CLU_030571_7_1_0"/>
<dbReference type="Gene3D" id="3.40.250.10">
    <property type="entry name" value="Rhodanese-like domain"/>
    <property type="match status" value="2"/>
</dbReference>
<dbReference type="InterPro" id="IPR001763">
    <property type="entry name" value="Rhodanese-like_dom"/>
</dbReference>
<dbReference type="CDD" id="cd00158">
    <property type="entry name" value="RHOD"/>
    <property type="match status" value="2"/>
</dbReference>
<dbReference type="Proteomes" id="UP000001505">
    <property type="component" value="Chromosome"/>
</dbReference>
<dbReference type="RefSeq" id="WP_013182807.1">
    <property type="nucleotide sequence ID" value="NC_014225.1"/>
</dbReference>
<dbReference type="InterPro" id="IPR036873">
    <property type="entry name" value="Rhodanese-like_dom_sf"/>
</dbReference>
<keyword evidence="4" id="KW-1185">Reference proteome</keyword>
<dbReference type="Gene3D" id="3.60.15.10">
    <property type="entry name" value="Ribonuclease Z/Hydroxyacylglutathione hydrolase-like"/>
    <property type="match status" value="1"/>
</dbReference>
<dbReference type="Pfam" id="PF00753">
    <property type="entry name" value="Lactamase_B"/>
    <property type="match status" value="1"/>
</dbReference>
<dbReference type="GO" id="GO:0046872">
    <property type="term" value="F:metal ion binding"/>
    <property type="evidence" value="ECO:0007669"/>
    <property type="project" value="UniProtKB-KW"/>
</dbReference>
<dbReference type="PROSITE" id="PS50206">
    <property type="entry name" value="RHODANESE_3"/>
    <property type="match status" value="2"/>
</dbReference>
<reference evidence="3 4" key="1">
    <citation type="journal article" date="2010" name="PLoS ONE">
        <title>The Waddlia genome: a window into chlamydial biology.</title>
        <authorList>
            <person name="Bertelli C."/>
            <person name="Collyn F."/>
            <person name="Croxatto A."/>
            <person name="Ruckert C."/>
            <person name="Polkinghorne A."/>
            <person name="Kebbi-Beghdadi C."/>
            <person name="Goesmann A."/>
            <person name="Vaughan L."/>
            <person name="Greub G."/>
        </authorList>
    </citation>
    <scope>NUCLEOTIDE SEQUENCE [LARGE SCALE GENOMIC DNA]</scope>
    <source>
        <strain evidence="4">ATCC VR-1470 / WSU 86-1044</strain>
    </source>
</reference>
<dbReference type="PANTHER" id="PTHR43084">
    <property type="entry name" value="PERSULFIDE DIOXYGENASE ETHE1"/>
    <property type="match status" value="1"/>
</dbReference>
<dbReference type="PANTHER" id="PTHR43084:SF1">
    <property type="entry name" value="PERSULFIDE DIOXYGENASE ETHE1, MITOCHONDRIAL"/>
    <property type="match status" value="1"/>
</dbReference>
<dbReference type="CDD" id="cd07724">
    <property type="entry name" value="POD-like_MBL-fold"/>
    <property type="match status" value="1"/>
</dbReference>
<dbReference type="AlphaFoldDB" id="D6YSR0"/>
<dbReference type="STRING" id="716544.wcw_1764"/>
<organism evidence="3 4">
    <name type="scientific">Waddlia chondrophila (strain ATCC VR-1470 / WSU 86-1044)</name>
    <dbReference type="NCBI Taxonomy" id="716544"/>
    <lineage>
        <taxon>Bacteria</taxon>
        <taxon>Pseudomonadati</taxon>
        <taxon>Chlamydiota</taxon>
        <taxon>Chlamydiia</taxon>
        <taxon>Parachlamydiales</taxon>
        <taxon>Waddliaceae</taxon>
        <taxon>Waddlia</taxon>
    </lineage>
</organism>
<dbReference type="Pfam" id="PF00581">
    <property type="entry name" value="Rhodanese"/>
    <property type="match status" value="2"/>
</dbReference>
<dbReference type="SUPFAM" id="SSF56281">
    <property type="entry name" value="Metallo-hydrolase/oxidoreductase"/>
    <property type="match status" value="1"/>
</dbReference>
<dbReference type="EMBL" id="CP001928">
    <property type="protein sequence ID" value="ADI39105.1"/>
    <property type="molecule type" value="Genomic_DNA"/>
</dbReference>
<protein>
    <recommendedName>
        <fullName evidence="2">Rhodanese domain-containing protein</fullName>
    </recommendedName>
</protein>
<name>D6YSR0_WADCW</name>
<dbReference type="eggNOG" id="COG0607">
    <property type="taxonomic scope" value="Bacteria"/>
</dbReference>
<feature type="domain" description="Rhodanese" evidence="2">
    <location>
        <begin position="270"/>
        <end position="361"/>
    </location>
</feature>
<dbReference type="InterPro" id="IPR001279">
    <property type="entry name" value="Metallo-B-lactamas"/>
</dbReference>
<dbReference type="InterPro" id="IPR051682">
    <property type="entry name" value="Mito_Persulfide_Diox"/>
</dbReference>
<evidence type="ECO:0000256" key="1">
    <source>
        <dbReference type="ARBA" id="ARBA00022723"/>
    </source>
</evidence>
<dbReference type="GO" id="GO:0006749">
    <property type="term" value="P:glutathione metabolic process"/>
    <property type="evidence" value="ECO:0007669"/>
    <property type="project" value="InterPro"/>
</dbReference>
<dbReference type="FunFam" id="3.60.15.10:FF:000030">
    <property type="entry name" value="Metallo-beta-lactamase family protein"/>
    <property type="match status" value="1"/>
</dbReference>
<dbReference type="InterPro" id="IPR044528">
    <property type="entry name" value="POD-like_MBL-fold"/>
</dbReference>
<dbReference type="KEGG" id="wch:wcw_1764"/>
<evidence type="ECO:0000313" key="4">
    <source>
        <dbReference type="Proteomes" id="UP000001505"/>
    </source>
</evidence>
<dbReference type="SMART" id="SM00450">
    <property type="entry name" value="RHOD"/>
    <property type="match status" value="2"/>
</dbReference>
<evidence type="ECO:0000313" key="3">
    <source>
        <dbReference type="EMBL" id="ADI39105.1"/>
    </source>
</evidence>
<feature type="domain" description="Rhodanese" evidence="2">
    <location>
        <begin position="373"/>
        <end position="461"/>
    </location>
</feature>
<accession>D6YSR0</accession>
<dbReference type="GO" id="GO:0050313">
    <property type="term" value="F:sulfur dioxygenase activity"/>
    <property type="evidence" value="ECO:0007669"/>
    <property type="project" value="InterPro"/>
</dbReference>
<dbReference type="InterPro" id="IPR036866">
    <property type="entry name" value="RibonucZ/Hydroxyglut_hydro"/>
</dbReference>
<dbReference type="GO" id="GO:0070813">
    <property type="term" value="P:hydrogen sulfide metabolic process"/>
    <property type="evidence" value="ECO:0007669"/>
    <property type="project" value="TreeGrafter"/>
</dbReference>
<gene>
    <name evidence="3" type="ordered locus">wcw_1764</name>
</gene>
<dbReference type="OrthoDB" id="9784009at2"/>
<keyword evidence="1" id="KW-0479">Metal-binding</keyword>
<dbReference type="eggNOG" id="COG0491">
    <property type="taxonomic scope" value="Bacteria"/>
</dbReference>